<comment type="cofactor">
    <cofactor evidence="1">
        <name>Mg(2+)</name>
        <dbReference type="ChEBI" id="CHEBI:18420"/>
    </cofactor>
</comment>
<dbReference type="Pfam" id="PF02424">
    <property type="entry name" value="ApbE"/>
    <property type="match status" value="1"/>
</dbReference>
<organism evidence="11 12">
    <name type="scientific">Parascardovia denticolens DSM 10105 = JCM 12538</name>
    <dbReference type="NCBI Taxonomy" id="864564"/>
    <lineage>
        <taxon>Bacteria</taxon>
        <taxon>Bacillati</taxon>
        <taxon>Actinomycetota</taxon>
        <taxon>Actinomycetes</taxon>
        <taxon>Bifidobacteriales</taxon>
        <taxon>Bifidobacteriaceae</taxon>
        <taxon>Parascardovia</taxon>
    </lineage>
</organism>
<comment type="catalytic activity">
    <reaction evidence="10">
        <text>L-threonyl-[protein] + FAD = FMN-L-threonyl-[protein] + AMP + H(+)</text>
        <dbReference type="Rhea" id="RHEA:36847"/>
        <dbReference type="Rhea" id="RHEA-COMP:11060"/>
        <dbReference type="Rhea" id="RHEA-COMP:11061"/>
        <dbReference type="ChEBI" id="CHEBI:15378"/>
        <dbReference type="ChEBI" id="CHEBI:30013"/>
        <dbReference type="ChEBI" id="CHEBI:57692"/>
        <dbReference type="ChEBI" id="CHEBI:74257"/>
        <dbReference type="ChEBI" id="CHEBI:456215"/>
        <dbReference type="EC" id="2.7.1.180"/>
    </reaction>
</comment>
<evidence type="ECO:0000256" key="9">
    <source>
        <dbReference type="ARBA" id="ARBA00031306"/>
    </source>
</evidence>
<evidence type="ECO:0000256" key="7">
    <source>
        <dbReference type="ARBA" id="ARBA00022827"/>
    </source>
</evidence>
<reference evidence="11 12" key="1">
    <citation type="submission" date="2010-12" db="EMBL/GenBank/DDBJ databases">
        <authorList>
            <person name="Muzny D."/>
            <person name="Qin X."/>
            <person name="Buhay C."/>
            <person name="Dugan-Rocha S."/>
            <person name="Ding Y."/>
            <person name="Chen G."/>
            <person name="Hawes A."/>
            <person name="Holder M."/>
            <person name="Jhangiani S."/>
            <person name="Johnson A."/>
            <person name="Khan Z."/>
            <person name="Li Z."/>
            <person name="Liu W."/>
            <person name="Liu X."/>
            <person name="Perez L."/>
            <person name="Shen H."/>
            <person name="Wang Q."/>
            <person name="Watt J."/>
            <person name="Xi L."/>
            <person name="Xin Y."/>
            <person name="Zhou J."/>
            <person name="Deng J."/>
            <person name="Jiang H."/>
            <person name="Liu Y."/>
            <person name="Qu J."/>
            <person name="Song X.-Z."/>
            <person name="Zhang L."/>
            <person name="Villasana D."/>
            <person name="Johnson A."/>
            <person name="Liu J."/>
            <person name="Liyanage D."/>
            <person name="Lorensuhewa L."/>
            <person name="Robinson T."/>
            <person name="Song A."/>
            <person name="Song B.-B."/>
            <person name="Dinh H."/>
            <person name="Thornton R."/>
            <person name="Coyle M."/>
            <person name="Francisco L."/>
            <person name="Jackson L."/>
            <person name="Javaid M."/>
            <person name="Korchina V."/>
            <person name="Kovar C."/>
            <person name="Mata R."/>
            <person name="Mathew T."/>
            <person name="Ngo R."/>
            <person name="Nguyen L."/>
            <person name="Nguyen N."/>
            <person name="Okwuonu G."/>
            <person name="Ongeri F."/>
            <person name="Pham C."/>
            <person name="Simmons D."/>
            <person name="Wilczek-Boney K."/>
            <person name="Hale W."/>
            <person name="Jakkamsetti A."/>
            <person name="Pham P."/>
            <person name="Ruth R."/>
            <person name="San Lucas F."/>
            <person name="Warren J."/>
            <person name="Zhang J."/>
            <person name="Zhao Z."/>
            <person name="Zhou C."/>
            <person name="Zhu D."/>
            <person name="Lee S."/>
            <person name="Bess C."/>
            <person name="Blankenburg K."/>
            <person name="Forbes L."/>
            <person name="Fu Q."/>
            <person name="Gubbala S."/>
            <person name="Hirani K."/>
            <person name="Jayaseelan J.C."/>
            <person name="Lara F."/>
            <person name="Munidasa M."/>
            <person name="Palculict T."/>
            <person name="Patil S."/>
            <person name="Pu L.-L."/>
            <person name="Saada N."/>
            <person name="Tang L."/>
            <person name="Weissenberger G."/>
            <person name="Zhu Y."/>
            <person name="Hemphill L."/>
            <person name="Shang Y."/>
            <person name="Youmans B."/>
            <person name="Ayvaz T."/>
            <person name="Ross M."/>
            <person name="Santibanez J."/>
            <person name="Aqrawi P."/>
            <person name="Gross S."/>
            <person name="Joshi V."/>
            <person name="Fowler G."/>
            <person name="Nazareth L."/>
            <person name="Reid J."/>
            <person name="Worley K."/>
            <person name="Petrosino J."/>
            <person name="Highlander S."/>
            <person name="Gibbs R."/>
        </authorList>
    </citation>
    <scope>NUCLEOTIDE SEQUENCE [LARGE SCALE GENOMIC DNA]</scope>
    <source>
        <strain evidence="11 12">DSM 10105</strain>
    </source>
</reference>
<dbReference type="AlphaFoldDB" id="E6K2I4"/>
<evidence type="ECO:0000256" key="2">
    <source>
        <dbReference type="ARBA" id="ARBA00011955"/>
    </source>
</evidence>
<gene>
    <name evidence="11" type="ORF">HMPREF0620_1657</name>
</gene>
<dbReference type="PANTHER" id="PTHR30040:SF2">
    <property type="entry name" value="FAD:PROTEIN FMN TRANSFERASE"/>
    <property type="match status" value="1"/>
</dbReference>
<evidence type="ECO:0000256" key="1">
    <source>
        <dbReference type="ARBA" id="ARBA00001946"/>
    </source>
</evidence>
<evidence type="ECO:0000256" key="6">
    <source>
        <dbReference type="ARBA" id="ARBA00022723"/>
    </source>
</evidence>
<dbReference type="Gene3D" id="3.10.520.10">
    <property type="entry name" value="ApbE-like domains"/>
    <property type="match status" value="1"/>
</dbReference>
<dbReference type="GO" id="GO:0016740">
    <property type="term" value="F:transferase activity"/>
    <property type="evidence" value="ECO:0007669"/>
    <property type="project" value="UniProtKB-KW"/>
</dbReference>
<dbReference type="eggNOG" id="COG1477">
    <property type="taxonomic scope" value="Bacteria"/>
</dbReference>
<keyword evidence="4" id="KW-0285">Flavoprotein</keyword>
<evidence type="ECO:0000256" key="5">
    <source>
        <dbReference type="ARBA" id="ARBA00022679"/>
    </source>
</evidence>
<dbReference type="SUPFAM" id="SSF143631">
    <property type="entry name" value="ApbE-like"/>
    <property type="match status" value="1"/>
</dbReference>
<sequence>MGRQVYSWSHALGTGIILTCRKPLNTAQVESLGAFVEEFEQALSRFRPDSLVSAMADPQKVASRAGVFDFPEYCRPLFDLYDRLFAASWGRIDPCVGENLVSLGYTVSFESMDPLVGKLPAGRPRRTRWDRIRREGTRFRLTGPVHLDFGAVGKGYLLDLLARKLQGMCCGPFSLDAGGDLCFSPDSDPVWTAGEGKGSSVLVALEDPDDADRAIGLARLDREYGVSLCASAPSRRHWQARTADGQLIRLHHILDAMDGLPVSTVAASWVLVDGREPYPTAWADGLATALFPCPPQDLLASGDEGRLPPFDFLLLSRDGAGHDAESLSIQMSPDFPAELFLE</sequence>
<evidence type="ECO:0000256" key="8">
    <source>
        <dbReference type="ARBA" id="ARBA00022842"/>
    </source>
</evidence>
<keyword evidence="12" id="KW-1185">Reference proteome</keyword>
<evidence type="ECO:0000256" key="3">
    <source>
        <dbReference type="ARBA" id="ARBA00016337"/>
    </source>
</evidence>
<keyword evidence="8" id="KW-0460">Magnesium</keyword>
<evidence type="ECO:0000256" key="4">
    <source>
        <dbReference type="ARBA" id="ARBA00022630"/>
    </source>
</evidence>
<dbReference type="Proteomes" id="UP000004946">
    <property type="component" value="Chromosome"/>
</dbReference>
<evidence type="ECO:0000256" key="10">
    <source>
        <dbReference type="ARBA" id="ARBA00048540"/>
    </source>
</evidence>
<evidence type="ECO:0000313" key="12">
    <source>
        <dbReference type="Proteomes" id="UP000004946"/>
    </source>
</evidence>
<proteinExistence type="predicted"/>
<dbReference type="InterPro" id="IPR024932">
    <property type="entry name" value="ApbE"/>
</dbReference>
<dbReference type="InterPro" id="IPR003374">
    <property type="entry name" value="ApbE-like_sf"/>
</dbReference>
<name>E6K2I4_PARDN</name>
<dbReference type="EC" id="2.7.1.180" evidence="2"/>
<dbReference type="EMBL" id="AEON01000002">
    <property type="protein sequence ID" value="EFT82972.1"/>
    <property type="molecule type" value="Genomic_DNA"/>
</dbReference>
<dbReference type="GO" id="GO:0046872">
    <property type="term" value="F:metal ion binding"/>
    <property type="evidence" value="ECO:0007669"/>
    <property type="project" value="UniProtKB-KW"/>
</dbReference>
<evidence type="ECO:0000313" key="11">
    <source>
        <dbReference type="EMBL" id="EFT82972.1"/>
    </source>
</evidence>
<dbReference type="HOGENOM" id="CLU_044403_3_0_11"/>
<keyword evidence="5" id="KW-0808">Transferase</keyword>
<keyword evidence="6" id="KW-0479">Metal-binding</keyword>
<keyword evidence="7" id="KW-0274">FAD</keyword>
<accession>E6K2I4</accession>
<dbReference type="PANTHER" id="PTHR30040">
    <property type="entry name" value="THIAMINE BIOSYNTHESIS LIPOPROTEIN APBE"/>
    <property type="match status" value="1"/>
</dbReference>
<protein>
    <recommendedName>
        <fullName evidence="3">FAD:protein FMN transferase</fullName>
        <ecNumber evidence="2">2.7.1.180</ecNumber>
    </recommendedName>
    <alternativeName>
        <fullName evidence="9">Flavin transferase</fullName>
    </alternativeName>
</protein>
<comment type="caution">
    <text evidence="11">The sequence shown here is derived from an EMBL/GenBank/DDBJ whole genome shotgun (WGS) entry which is preliminary data.</text>
</comment>